<protein>
    <submittedName>
        <fullName evidence="2">Uncharacterized protein</fullName>
    </submittedName>
</protein>
<comment type="caution">
    <text evidence="2">The sequence shown here is derived from an EMBL/GenBank/DDBJ whole genome shotgun (WGS) entry which is preliminary data.</text>
</comment>
<dbReference type="Proteomes" id="UP001150614">
    <property type="component" value="Unassembled WGS sequence"/>
</dbReference>
<name>A0ABT5RK63_9PSED</name>
<organism evidence="2 3">
    <name type="scientific">Pseudomonas carnis</name>
    <dbReference type="NCBI Taxonomy" id="2487355"/>
    <lineage>
        <taxon>Bacteria</taxon>
        <taxon>Pseudomonadati</taxon>
        <taxon>Pseudomonadota</taxon>
        <taxon>Gammaproteobacteria</taxon>
        <taxon>Pseudomonadales</taxon>
        <taxon>Pseudomonadaceae</taxon>
        <taxon>Pseudomonas</taxon>
    </lineage>
</organism>
<sequence>MPLVRASVEVMEASGVVAGIEAHHPESTDQVPSPGDRRLPGPRPVALPSSVLRLAGSVGGPLELPWLILVIARHDLAHSKTWRGLLALAADDLGVHLVSARIQQLDGLVLQLPHIAIEAKVCFILVYPLARDQLRGFDP</sequence>
<evidence type="ECO:0000313" key="2">
    <source>
        <dbReference type="EMBL" id="MDD1946035.1"/>
    </source>
</evidence>
<evidence type="ECO:0000313" key="3">
    <source>
        <dbReference type="Proteomes" id="UP001150614"/>
    </source>
</evidence>
<reference evidence="2" key="1">
    <citation type="submission" date="2022-07" db="EMBL/GenBank/DDBJ databases">
        <title>Draft genome of Pseudomonas carnis strain LP isolated from cheese.</title>
        <authorList>
            <person name="Wolfe B.E."/>
        </authorList>
    </citation>
    <scope>NUCLEOTIDE SEQUENCE</scope>
    <source>
        <strain evidence="2">LP</strain>
    </source>
</reference>
<evidence type="ECO:0000256" key="1">
    <source>
        <dbReference type="SAM" id="MobiDB-lite"/>
    </source>
</evidence>
<dbReference type="EMBL" id="JANCLL010000024">
    <property type="protein sequence ID" value="MDD1946035.1"/>
    <property type="molecule type" value="Genomic_DNA"/>
</dbReference>
<accession>A0ABT5RK63</accession>
<proteinExistence type="predicted"/>
<dbReference type="RefSeq" id="WP_177339660.1">
    <property type="nucleotide sequence ID" value="NZ_JANCLL010000024.1"/>
</dbReference>
<keyword evidence="3" id="KW-1185">Reference proteome</keyword>
<gene>
    <name evidence="2" type="ORF">NMG11_19625</name>
</gene>
<feature type="region of interest" description="Disordered" evidence="1">
    <location>
        <begin position="19"/>
        <end position="42"/>
    </location>
</feature>